<evidence type="ECO:0000256" key="6">
    <source>
        <dbReference type="ARBA" id="ARBA00023242"/>
    </source>
</evidence>
<feature type="region of interest" description="Disordered" evidence="7">
    <location>
        <begin position="157"/>
        <end position="193"/>
    </location>
</feature>
<dbReference type="AlphaFoldDB" id="A0A6G1GHJ0"/>
<name>A0A6G1GHJ0_9PEZI</name>
<dbReference type="GO" id="GO:0006351">
    <property type="term" value="P:DNA-templated transcription"/>
    <property type="evidence" value="ECO:0007669"/>
    <property type="project" value="InterPro"/>
</dbReference>
<dbReference type="GO" id="GO:0000981">
    <property type="term" value="F:DNA-binding transcription factor activity, RNA polymerase II-specific"/>
    <property type="evidence" value="ECO:0007669"/>
    <property type="project" value="InterPro"/>
</dbReference>
<dbReference type="EMBL" id="ML975149">
    <property type="protein sequence ID" value="KAF1817565.1"/>
    <property type="molecule type" value="Genomic_DNA"/>
</dbReference>
<comment type="subcellular location">
    <subcellularLocation>
        <location evidence="1">Nucleus</location>
    </subcellularLocation>
</comment>
<accession>A0A6G1GHJ0</accession>
<dbReference type="InterPro" id="IPR036864">
    <property type="entry name" value="Zn2-C6_fun-type_DNA-bd_sf"/>
</dbReference>
<reference evidence="11" key="3">
    <citation type="submission" date="2025-04" db="UniProtKB">
        <authorList>
            <consortium name="RefSeq"/>
        </authorList>
    </citation>
    <scope>IDENTIFICATION</scope>
    <source>
        <strain evidence="11">CBS 781.70</strain>
    </source>
</reference>
<dbReference type="PROSITE" id="PS00463">
    <property type="entry name" value="ZN2_CY6_FUNGAL_1"/>
    <property type="match status" value="1"/>
</dbReference>
<feature type="compositionally biased region" description="Polar residues" evidence="7">
    <location>
        <begin position="171"/>
        <end position="182"/>
    </location>
</feature>
<dbReference type="OrthoDB" id="3163292at2759"/>
<dbReference type="CDD" id="cd12148">
    <property type="entry name" value="fungal_TF_MHR"/>
    <property type="match status" value="1"/>
</dbReference>
<evidence type="ECO:0000313" key="9">
    <source>
        <dbReference type="EMBL" id="KAF1817565.1"/>
    </source>
</evidence>
<dbReference type="GO" id="GO:0008270">
    <property type="term" value="F:zinc ion binding"/>
    <property type="evidence" value="ECO:0007669"/>
    <property type="project" value="InterPro"/>
</dbReference>
<sequence length="684" mass="76696">MSPPTISTTTASARVRACNGCRQMKLRCDAHEDNYGACSRCRNMRRDCVISTSFKRRSRQTKAQLECELERLRAQYGSPPRNHSPSAMLIEQPNPPPNGRSSWESESNMNQYSESLPVNRLPNAISYPEDMLFRLDQPLSEPSVTPLSVSTAPAQDNLMTAEGPHEPDASTAFSPSVGTSTVEHTHSDRKETRTISQRLGDVELSARKINGCFSMFYQFYKPVLPGIFDGDKNPNDVYESSNFLFWTIVYVGARRYAKDPTIVESLTNPLKDFIHKSLFDPDKAISTIKASLLLCLWPLPISTTFRDQNPAIAGAAMQLAVQQGLHYSRHQDFVRVALKKPAANKIFRARLWAHCVTVFQSTNMHDGFPPPMALDPVCADRNLSISDGLPGIILYQYRLHRVLTSALASIMHTTDLDCTRDGDSLNSSILFYDAQAQEISPVEANDLGTFALNNVRLLIRGFHFFAAPGAERTAGILQLYVISCSMIQSASRMDKYHDFGNHCNALQTRAIALAAVCILRVHRSSLRTQIDIDAGEDMFFEAIRISKKHSIQNNDLDGRTSIILTQLWSSTRVFKFKDGSIDGLRLLLRGRLSMSVLFDCLWWWRAEFGGKSNPYVESETDRTHAASSSIEASVSTETIIHQNIAELFEVESIDQGTLPNPLLDPSELPNWNWGEVEDLDLNWY</sequence>
<dbReference type="Pfam" id="PF00172">
    <property type="entry name" value="Zn_clus"/>
    <property type="match status" value="1"/>
</dbReference>
<dbReference type="GO" id="GO:0005634">
    <property type="term" value="C:nucleus"/>
    <property type="evidence" value="ECO:0007669"/>
    <property type="project" value="UniProtKB-SubCell"/>
</dbReference>
<feature type="region of interest" description="Disordered" evidence="7">
    <location>
        <begin position="76"/>
        <end position="111"/>
    </location>
</feature>
<evidence type="ECO:0000256" key="1">
    <source>
        <dbReference type="ARBA" id="ARBA00004123"/>
    </source>
</evidence>
<gene>
    <name evidence="9 11" type="ORF">P152DRAFT_454146</name>
</gene>
<keyword evidence="5" id="KW-0804">Transcription</keyword>
<evidence type="ECO:0000256" key="4">
    <source>
        <dbReference type="ARBA" id="ARBA00023125"/>
    </source>
</evidence>
<keyword evidence="6" id="KW-0539">Nucleus</keyword>
<evidence type="ECO:0000256" key="7">
    <source>
        <dbReference type="SAM" id="MobiDB-lite"/>
    </source>
</evidence>
<dbReference type="RefSeq" id="XP_033539196.1">
    <property type="nucleotide sequence ID" value="XM_033678535.1"/>
</dbReference>
<reference evidence="11" key="2">
    <citation type="submission" date="2020-04" db="EMBL/GenBank/DDBJ databases">
        <authorList>
            <consortium name="NCBI Genome Project"/>
        </authorList>
    </citation>
    <scope>NUCLEOTIDE SEQUENCE</scope>
    <source>
        <strain evidence="11">CBS 781.70</strain>
    </source>
</reference>
<evidence type="ECO:0000256" key="5">
    <source>
        <dbReference type="ARBA" id="ARBA00023163"/>
    </source>
</evidence>
<dbReference type="SMART" id="SM00066">
    <property type="entry name" value="GAL4"/>
    <property type="match status" value="1"/>
</dbReference>
<keyword evidence="4" id="KW-0238">DNA-binding</keyword>
<reference evidence="9 11" key="1">
    <citation type="submission" date="2020-01" db="EMBL/GenBank/DDBJ databases">
        <authorList>
            <consortium name="DOE Joint Genome Institute"/>
            <person name="Haridas S."/>
            <person name="Albert R."/>
            <person name="Binder M."/>
            <person name="Bloem J."/>
            <person name="Labutti K."/>
            <person name="Salamov A."/>
            <person name="Andreopoulos B."/>
            <person name="Baker S.E."/>
            <person name="Barry K."/>
            <person name="Bills G."/>
            <person name="Bluhm B.H."/>
            <person name="Cannon C."/>
            <person name="Castanera R."/>
            <person name="Culley D.E."/>
            <person name="Daum C."/>
            <person name="Ezra D."/>
            <person name="Gonzalez J.B."/>
            <person name="Henrissat B."/>
            <person name="Kuo A."/>
            <person name="Liang C."/>
            <person name="Lipzen A."/>
            <person name="Lutzoni F."/>
            <person name="Magnuson J."/>
            <person name="Mondo S."/>
            <person name="Nolan M."/>
            <person name="Ohm R."/>
            <person name="Pangilinan J."/>
            <person name="Park H.-J."/>
            <person name="Ramirez L."/>
            <person name="Alfaro M."/>
            <person name="Sun H."/>
            <person name="Tritt A."/>
            <person name="Yoshinaga Y."/>
            <person name="Zwiers L.-H."/>
            <person name="Turgeon B.G."/>
            <person name="Goodwin S.B."/>
            <person name="Spatafora J.W."/>
            <person name="Crous P.W."/>
            <person name="Grigoriev I.V."/>
        </authorList>
    </citation>
    <scope>NUCLEOTIDE SEQUENCE</scope>
    <source>
        <strain evidence="9 11">CBS 781.70</strain>
    </source>
</reference>
<evidence type="ECO:0000313" key="11">
    <source>
        <dbReference type="RefSeq" id="XP_033539196.1"/>
    </source>
</evidence>
<keyword evidence="2" id="KW-0479">Metal-binding</keyword>
<dbReference type="PANTHER" id="PTHR31845:SF21">
    <property type="entry name" value="REGULATORY PROTEIN LEU3"/>
    <property type="match status" value="1"/>
</dbReference>
<evidence type="ECO:0000259" key="8">
    <source>
        <dbReference type="PROSITE" id="PS50048"/>
    </source>
</evidence>
<organism evidence="9">
    <name type="scientific">Eremomyces bilateralis CBS 781.70</name>
    <dbReference type="NCBI Taxonomy" id="1392243"/>
    <lineage>
        <taxon>Eukaryota</taxon>
        <taxon>Fungi</taxon>
        <taxon>Dikarya</taxon>
        <taxon>Ascomycota</taxon>
        <taxon>Pezizomycotina</taxon>
        <taxon>Dothideomycetes</taxon>
        <taxon>Dothideomycetes incertae sedis</taxon>
        <taxon>Eremomycetales</taxon>
        <taxon>Eremomycetaceae</taxon>
        <taxon>Eremomyces</taxon>
    </lineage>
</organism>
<dbReference type="GO" id="GO:0000976">
    <property type="term" value="F:transcription cis-regulatory region binding"/>
    <property type="evidence" value="ECO:0007669"/>
    <property type="project" value="TreeGrafter"/>
</dbReference>
<dbReference type="SUPFAM" id="SSF57701">
    <property type="entry name" value="Zn2/Cys6 DNA-binding domain"/>
    <property type="match status" value="1"/>
</dbReference>
<protein>
    <recommendedName>
        <fullName evidence="8">Zn(2)-C6 fungal-type domain-containing protein</fullName>
    </recommendedName>
</protein>
<feature type="domain" description="Zn(2)-C6 fungal-type" evidence="8">
    <location>
        <begin position="17"/>
        <end position="50"/>
    </location>
</feature>
<dbReference type="Proteomes" id="UP000504638">
    <property type="component" value="Unplaced"/>
</dbReference>
<dbReference type="PANTHER" id="PTHR31845">
    <property type="entry name" value="FINGER DOMAIN PROTEIN, PUTATIVE-RELATED"/>
    <property type="match status" value="1"/>
</dbReference>
<dbReference type="InterPro" id="IPR007219">
    <property type="entry name" value="XnlR_reg_dom"/>
</dbReference>
<dbReference type="PROSITE" id="PS50048">
    <property type="entry name" value="ZN2_CY6_FUNGAL_2"/>
    <property type="match status" value="1"/>
</dbReference>
<dbReference type="GeneID" id="54419105"/>
<keyword evidence="3" id="KW-0805">Transcription regulation</keyword>
<evidence type="ECO:0000256" key="3">
    <source>
        <dbReference type="ARBA" id="ARBA00023015"/>
    </source>
</evidence>
<dbReference type="InterPro" id="IPR051089">
    <property type="entry name" value="prtT"/>
</dbReference>
<dbReference type="InterPro" id="IPR001138">
    <property type="entry name" value="Zn2Cys6_DnaBD"/>
</dbReference>
<feature type="compositionally biased region" description="Basic and acidic residues" evidence="7">
    <location>
        <begin position="183"/>
        <end position="193"/>
    </location>
</feature>
<dbReference type="Gene3D" id="4.10.240.10">
    <property type="entry name" value="Zn(2)-C6 fungal-type DNA-binding domain"/>
    <property type="match status" value="1"/>
</dbReference>
<dbReference type="CDD" id="cd00067">
    <property type="entry name" value="GAL4"/>
    <property type="match status" value="1"/>
</dbReference>
<dbReference type="Pfam" id="PF04082">
    <property type="entry name" value="Fungal_trans"/>
    <property type="match status" value="1"/>
</dbReference>
<keyword evidence="10" id="KW-1185">Reference proteome</keyword>
<evidence type="ECO:0000256" key="2">
    <source>
        <dbReference type="ARBA" id="ARBA00022723"/>
    </source>
</evidence>
<proteinExistence type="predicted"/>
<evidence type="ECO:0000313" key="10">
    <source>
        <dbReference type="Proteomes" id="UP000504638"/>
    </source>
</evidence>
<feature type="compositionally biased region" description="Polar residues" evidence="7">
    <location>
        <begin position="99"/>
        <end position="111"/>
    </location>
</feature>